<feature type="transmembrane region" description="Helical" evidence="7">
    <location>
        <begin position="48"/>
        <end position="69"/>
    </location>
</feature>
<name>A0ABM7XCN3_9BACT</name>
<keyword evidence="5 7" id="KW-1133">Transmembrane helix</keyword>
<proteinExistence type="predicted"/>
<evidence type="ECO:0000313" key="9">
    <source>
        <dbReference type="Proteomes" id="UP001162734"/>
    </source>
</evidence>
<accession>A0ABM7XCN3</accession>
<evidence type="ECO:0000256" key="1">
    <source>
        <dbReference type="ARBA" id="ARBA00004651"/>
    </source>
</evidence>
<feature type="transmembrane region" description="Helical" evidence="7">
    <location>
        <begin position="218"/>
        <end position="237"/>
    </location>
</feature>
<dbReference type="InterPro" id="IPR000715">
    <property type="entry name" value="Glycosyl_transferase_4"/>
</dbReference>
<dbReference type="CDD" id="cd06853">
    <property type="entry name" value="GT_WecA_like"/>
    <property type="match status" value="1"/>
</dbReference>
<protein>
    <recommendedName>
        <fullName evidence="10">Undecaprenyl/decaprenyl-phosphate alpha-N-acetylglucosaminyl 1-phosphate transferase</fullName>
    </recommendedName>
</protein>
<feature type="transmembrane region" description="Helical" evidence="7">
    <location>
        <begin position="323"/>
        <end position="340"/>
    </location>
</feature>
<dbReference type="PANTHER" id="PTHR22926:SF3">
    <property type="entry name" value="UNDECAPRENYL-PHOSPHATE ALPHA-N-ACETYLGLUCOSAMINYL 1-PHOSPHATE TRANSFERASE"/>
    <property type="match status" value="1"/>
</dbReference>
<dbReference type="EMBL" id="AP025592">
    <property type="protein sequence ID" value="BDG09634.1"/>
    <property type="molecule type" value="Genomic_DNA"/>
</dbReference>
<feature type="transmembrane region" description="Helical" evidence="7">
    <location>
        <begin position="243"/>
        <end position="265"/>
    </location>
</feature>
<keyword evidence="4 7" id="KW-0812">Transmembrane</keyword>
<evidence type="ECO:0000256" key="3">
    <source>
        <dbReference type="ARBA" id="ARBA00022679"/>
    </source>
</evidence>
<dbReference type="InterPro" id="IPR018480">
    <property type="entry name" value="PNAcMuramoyl-5peptid_Trfase_CS"/>
</dbReference>
<organism evidence="8 9">
    <name type="scientific">Anaeromyxobacter paludicola</name>
    <dbReference type="NCBI Taxonomy" id="2918171"/>
    <lineage>
        <taxon>Bacteria</taxon>
        <taxon>Pseudomonadati</taxon>
        <taxon>Myxococcota</taxon>
        <taxon>Myxococcia</taxon>
        <taxon>Myxococcales</taxon>
        <taxon>Cystobacterineae</taxon>
        <taxon>Anaeromyxobacteraceae</taxon>
        <taxon>Anaeromyxobacter</taxon>
    </lineage>
</organism>
<gene>
    <name evidence="8" type="ORF">AMPC_27470</name>
</gene>
<feature type="transmembrane region" description="Helical" evidence="7">
    <location>
        <begin position="81"/>
        <end position="100"/>
    </location>
</feature>
<evidence type="ECO:0000256" key="4">
    <source>
        <dbReference type="ARBA" id="ARBA00022692"/>
    </source>
</evidence>
<evidence type="ECO:0008006" key="10">
    <source>
        <dbReference type="Google" id="ProtNLM"/>
    </source>
</evidence>
<dbReference type="Pfam" id="PF00953">
    <property type="entry name" value="Glycos_transf_4"/>
    <property type="match status" value="1"/>
</dbReference>
<evidence type="ECO:0000256" key="7">
    <source>
        <dbReference type="SAM" id="Phobius"/>
    </source>
</evidence>
<evidence type="ECO:0000313" key="8">
    <source>
        <dbReference type="EMBL" id="BDG09634.1"/>
    </source>
</evidence>
<keyword evidence="3" id="KW-0808">Transferase</keyword>
<dbReference type="Proteomes" id="UP001162734">
    <property type="component" value="Chromosome"/>
</dbReference>
<evidence type="ECO:0000256" key="5">
    <source>
        <dbReference type="ARBA" id="ARBA00022989"/>
    </source>
</evidence>
<dbReference type="PANTHER" id="PTHR22926">
    <property type="entry name" value="PHOSPHO-N-ACETYLMURAMOYL-PENTAPEPTIDE-TRANSFERASE"/>
    <property type="match status" value="1"/>
</dbReference>
<feature type="transmembrane region" description="Helical" evidence="7">
    <location>
        <begin position="112"/>
        <end position="129"/>
    </location>
</feature>
<feature type="transmembrane region" description="Helical" evidence="7">
    <location>
        <begin position="192"/>
        <end position="211"/>
    </location>
</feature>
<evidence type="ECO:0000256" key="6">
    <source>
        <dbReference type="ARBA" id="ARBA00023136"/>
    </source>
</evidence>
<comment type="subcellular location">
    <subcellularLocation>
        <location evidence="1">Cell membrane</location>
        <topology evidence="1">Multi-pass membrane protein</topology>
    </subcellularLocation>
</comment>
<keyword evidence="2" id="KW-1003">Cell membrane</keyword>
<evidence type="ECO:0000256" key="2">
    <source>
        <dbReference type="ARBA" id="ARBA00022475"/>
    </source>
</evidence>
<keyword evidence="6 7" id="KW-0472">Membrane</keyword>
<dbReference type="PROSITE" id="PS01348">
    <property type="entry name" value="MRAY_2"/>
    <property type="match status" value="1"/>
</dbReference>
<dbReference type="RefSeq" id="WP_248341909.1">
    <property type="nucleotide sequence ID" value="NZ_AP025592.1"/>
</dbReference>
<reference evidence="9" key="1">
    <citation type="journal article" date="2022" name="Int. J. Syst. Evol. Microbiol.">
        <title>Anaeromyxobacter oryzae sp. nov., Anaeromyxobacter diazotrophicus sp. nov. and Anaeromyxobacter paludicola sp. nov., isolated from paddy soils.</title>
        <authorList>
            <person name="Itoh H."/>
            <person name="Xu Z."/>
            <person name="Mise K."/>
            <person name="Masuda Y."/>
            <person name="Ushijima N."/>
            <person name="Hayakawa C."/>
            <person name="Shiratori Y."/>
            <person name="Senoo K."/>
        </authorList>
    </citation>
    <scope>NUCLEOTIDE SEQUENCE [LARGE SCALE GENOMIC DNA]</scope>
    <source>
        <strain evidence="9">Red630</strain>
    </source>
</reference>
<sequence length="496" mass="52295">MKTAAIAFSLSAATSAWLTPVVGAAAHRYGFLDHALSSRKIHGRPIPRLGGIAIVVAFYAPLLALLLVHGSGVGARFWGDLPHALGLFLGGAVIAALGVYDDLFGAGARLKFAVQFGVAALMYAFGFRIDAIAVPLLHTVSVGWLGLPLTMLWIAGVINALNLIDGLDGLAGGTALIAVVATFVEATSRGNALMMLFMGALGGAILGFLRYNLNPARIFMGDTGSMFLGFVLAVSSIQTAHKSSAAVALAIPVVALGLPIADTLLAMARRAVRGVPLFAADRDHIHHRLLERGLTQKQAVRALWAASALLGCSAVALTRLSGVAAAAFLVGVAATFVLGLRRLGYLRMSCPRDLLERRRRNVMTLQAIREVGERLARADRGEDVWVAVCAAAPVLGVSCVALRRGGPAGANQPIVSDGFQEAGPAPFVARFSLRPERPGGDELELGWRDGRRKLSRDTEIAVELLCGYLHDALDRFDPDVPLAPARHEPGRSRLAS</sequence>
<keyword evidence="9" id="KW-1185">Reference proteome</keyword>
<feature type="transmembrane region" description="Helical" evidence="7">
    <location>
        <begin position="136"/>
        <end position="158"/>
    </location>
</feature>
<feature type="transmembrane region" description="Helical" evidence="7">
    <location>
        <begin position="299"/>
        <end position="317"/>
    </location>
</feature>